<dbReference type="EMBL" id="JBBMRA010000016">
    <property type="protein sequence ID" value="MEM5537587.1"/>
    <property type="molecule type" value="Genomic_DNA"/>
</dbReference>
<evidence type="ECO:0000256" key="1">
    <source>
        <dbReference type="ARBA" id="ARBA00004418"/>
    </source>
</evidence>
<gene>
    <name evidence="5" type="ORF">WNY58_14450</name>
</gene>
<evidence type="ECO:0000256" key="4">
    <source>
        <dbReference type="ARBA" id="ARBA00022729"/>
    </source>
</evidence>
<organism evidence="5 6">
    <name type="scientific">Neptuniibacter pectenicola</name>
    <dbReference type="NCBI Taxonomy" id="1806669"/>
    <lineage>
        <taxon>Bacteria</taxon>
        <taxon>Pseudomonadati</taxon>
        <taxon>Pseudomonadota</taxon>
        <taxon>Gammaproteobacteria</taxon>
        <taxon>Oceanospirillales</taxon>
        <taxon>Oceanospirillaceae</taxon>
        <taxon>Neptuniibacter</taxon>
    </lineage>
</organism>
<protein>
    <submittedName>
        <fullName evidence="5">Extracellular solute-binding protein</fullName>
    </submittedName>
</protein>
<evidence type="ECO:0000313" key="6">
    <source>
        <dbReference type="Proteomes" id="UP001449225"/>
    </source>
</evidence>
<keyword evidence="4" id="KW-0732">Signal</keyword>
<dbReference type="InterPro" id="IPR050490">
    <property type="entry name" value="Bact_solute-bd_prot1"/>
</dbReference>
<keyword evidence="6" id="KW-1185">Reference proteome</keyword>
<dbReference type="PANTHER" id="PTHR43649">
    <property type="entry name" value="ARABINOSE-BINDING PROTEIN-RELATED"/>
    <property type="match status" value="1"/>
</dbReference>
<dbReference type="PANTHER" id="PTHR43649:SF34">
    <property type="entry name" value="ABC TRANSPORTER PERIPLASMIC-BINDING PROTEIN YCJN-RELATED"/>
    <property type="match status" value="1"/>
</dbReference>
<sequence>MIIAVLVILLAVSALFVYLESDQGADTILTYHEPEQVPSITILWAKWKPADYFQQLVDEFTAETGIQVKIVQHPWKDIQRHFFNEMEVKSQRYDMVIGDSQWLGYGSKNGHYSNLTRWIEQHHVNDRFIQTAMSSYAEYPKASNRYWAIPLECDAMGFAYRKDLFEDNQEKRAFLQRYGYALDIPATWSQLKDIAEFFNRPTEDFWGLLAWRTAHYDGLTMAIQPLIWAWGADLGNKQTFQIRGILNNAAATSALAFYKQLAAFQNPEWKNYYLDSGRSSHNPLIEGKVAMSMVYFAISAELTSPAKNKLANNIGFFAAPAGPVSRATSLGGQGVSIISYSKKKAYSFRLLKWLLRSQVQERWSELGGLSCGIHVLNSKKRLTTSPMHKAFSESLTFARDYWAVPEYAELLALSQQHWDKYLTTDDISAKDTLDNLTTDWENLFEYHGYYKE</sequence>
<proteinExistence type="inferred from homology"/>
<accession>A0ABU9TV33</accession>
<keyword evidence="3" id="KW-0813">Transport</keyword>
<dbReference type="SUPFAM" id="SSF53850">
    <property type="entry name" value="Periplasmic binding protein-like II"/>
    <property type="match status" value="1"/>
</dbReference>
<dbReference type="Gene3D" id="3.40.190.10">
    <property type="entry name" value="Periplasmic binding protein-like II"/>
    <property type="match status" value="2"/>
</dbReference>
<comment type="similarity">
    <text evidence="2">Belongs to the bacterial solute-binding protein 1 family.</text>
</comment>
<dbReference type="RefSeq" id="WP_342854882.1">
    <property type="nucleotide sequence ID" value="NZ_JBBMRA010000016.1"/>
</dbReference>
<comment type="subcellular location">
    <subcellularLocation>
        <location evidence="1">Periplasm</location>
    </subcellularLocation>
</comment>
<evidence type="ECO:0000313" key="5">
    <source>
        <dbReference type="EMBL" id="MEM5537587.1"/>
    </source>
</evidence>
<dbReference type="Pfam" id="PF01547">
    <property type="entry name" value="SBP_bac_1"/>
    <property type="match status" value="1"/>
</dbReference>
<dbReference type="Proteomes" id="UP001449225">
    <property type="component" value="Unassembled WGS sequence"/>
</dbReference>
<dbReference type="InterPro" id="IPR006059">
    <property type="entry name" value="SBP"/>
</dbReference>
<reference evidence="5 6" key="1">
    <citation type="submission" date="2024-03" db="EMBL/GenBank/DDBJ databases">
        <title>Community enrichment and isolation of bacterial strains for fucoidan degradation.</title>
        <authorList>
            <person name="Sichert A."/>
        </authorList>
    </citation>
    <scope>NUCLEOTIDE SEQUENCE [LARGE SCALE GENOMIC DNA]</scope>
    <source>
        <strain evidence="5 6">AS76</strain>
    </source>
</reference>
<comment type="caution">
    <text evidence="5">The sequence shown here is derived from an EMBL/GenBank/DDBJ whole genome shotgun (WGS) entry which is preliminary data.</text>
</comment>
<name>A0ABU9TV33_9GAMM</name>
<evidence type="ECO:0000256" key="2">
    <source>
        <dbReference type="ARBA" id="ARBA00008520"/>
    </source>
</evidence>
<evidence type="ECO:0000256" key="3">
    <source>
        <dbReference type="ARBA" id="ARBA00022448"/>
    </source>
</evidence>